<dbReference type="OrthoDB" id="9783269at2"/>
<dbReference type="STRING" id="1707952.A6A03_09400"/>
<keyword evidence="4" id="KW-1185">Reference proteome</keyword>
<feature type="active site" description="Tele-phosphohistidine intermediate" evidence="1">
    <location>
        <position position="10"/>
    </location>
</feature>
<name>A0A178MI16_9CHLR</name>
<evidence type="ECO:0000256" key="2">
    <source>
        <dbReference type="PIRSR" id="PIRSR613078-2"/>
    </source>
</evidence>
<dbReference type="CDD" id="cd07067">
    <property type="entry name" value="HP_PGM_like"/>
    <property type="match status" value="1"/>
</dbReference>
<feature type="binding site" evidence="2">
    <location>
        <begin position="9"/>
        <end position="16"/>
    </location>
    <ligand>
        <name>substrate</name>
    </ligand>
</feature>
<dbReference type="SUPFAM" id="SSF53254">
    <property type="entry name" value="Phosphoglycerate mutase-like"/>
    <property type="match status" value="1"/>
</dbReference>
<accession>A0A178MI16</accession>
<sequence length="203" mass="22621">MRTSIWFVRHGQTEANRARRYLGRGDSPLTEYGLRQHAAAANRLRPLPFTHAIASPTQRTRALAETLLQHRSIPLREDPRWIEVDQGLWEGLTYREVTRRFPSDAQARWALGVDGRPTGGESLAEAAARVAAAWQELLATYRGGRILVATHATPIQLVLCLCCNTPIADHWRWRIDLGSITALDVYGASIIIRTVNTVPPLGG</sequence>
<dbReference type="InterPro" id="IPR050275">
    <property type="entry name" value="PGM_Phosphatase"/>
</dbReference>
<dbReference type="EMBL" id="LWQS01000035">
    <property type="protein sequence ID" value="OAN47654.1"/>
    <property type="molecule type" value="Genomic_DNA"/>
</dbReference>
<organism evidence="3 4">
    <name type="scientific">Chloroflexus islandicus</name>
    <dbReference type="NCBI Taxonomy" id="1707952"/>
    <lineage>
        <taxon>Bacteria</taxon>
        <taxon>Bacillati</taxon>
        <taxon>Chloroflexota</taxon>
        <taxon>Chloroflexia</taxon>
        <taxon>Chloroflexales</taxon>
        <taxon>Chloroflexineae</taxon>
        <taxon>Chloroflexaceae</taxon>
        <taxon>Chloroflexus</taxon>
    </lineage>
</organism>
<dbReference type="InterPro" id="IPR029033">
    <property type="entry name" value="His_PPase_superfam"/>
</dbReference>
<dbReference type="PANTHER" id="PTHR48100">
    <property type="entry name" value="BROAD-SPECIFICITY PHOSPHATASE YOR283W-RELATED"/>
    <property type="match status" value="1"/>
</dbReference>
<evidence type="ECO:0000256" key="1">
    <source>
        <dbReference type="PIRSR" id="PIRSR613078-1"/>
    </source>
</evidence>
<feature type="active site" description="Proton donor/acceptor" evidence="1">
    <location>
        <position position="83"/>
    </location>
</feature>
<comment type="caution">
    <text evidence="3">The sequence shown here is derived from an EMBL/GenBank/DDBJ whole genome shotgun (WGS) entry which is preliminary data.</text>
</comment>
<dbReference type="GO" id="GO:0005737">
    <property type="term" value="C:cytoplasm"/>
    <property type="evidence" value="ECO:0007669"/>
    <property type="project" value="TreeGrafter"/>
</dbReference>
<dbReference type="SMART" id="SM00855">
    <property type="entry name" value="PGAM"/>
    <property type="match status" value="1"/>
</dbReference>
<reference evidence="3 4" key="1">
    <citation type="submission" date="2016-04" db="EMBL/GenBank/DDBJ databases">
        <title>Chloroflexus islandicus sp. nov., a thermophilic filamentous anoxygenic phototrophic bacterium from geyser Strokkur (Iceland).</title>
        <authorList>
            <person name="Gaisin V.A."/>
            <person name="Kalashnikov A.M."/>
            <person name="Sukhacheva M.V."/>
            <person name="Grouzdev D.S."/>
            <person name="Ivanov T.M."/>
            <person name="Kuznetsov B."/>
            <person name="Gorlenko V.M."/>
        </authorList>
    </citation>
    <scope>NUCLEOTIDE SEQUENCE [LARGE SCALE GENOMIC DNA]</scope>
    <source>
        <strain evidence="4">isl-2</strain>
    </source>
</reference>
<evidence type="ECO:0000313" key="3">
    <source>
        <dbReference type="EMBL" id="OAN47654.1"/>
    </source>
</evidence>
<dbReference type="Proteomes" id="UP000078287">
    <property type="component" value="Unassembled WGS sequence"/>
</dbReference>
<gene>
    <name evidence="3" type="ORF">A6A03_09400</name>
</gene>
<dbReference type="RefSeq" id="WP_066783498.1">
    <property type="nucleotide sequence ID" value="NZ_LWQS01000035.1"/>
</dbReference>
<dbReference type="InterPro" id="IPR013078">
    <property type="entry name" value="His_Pase_superF_clade-1"/>
</dbReference>
<dbReference type="Pfam" id="PF00300">
    <property type="entry name" value="His_Phos_1"/>
    <property type="match status" value="1"/>
</dbReference>
<dbReference type="Gene3D" id="3.40.50.1240">
    <property type="entry name" value="Phosphoglycerate mutase-like"/>
    <property type="match status" value="1"/>
</dbReference>
<evidence type="ECO:0000313" key="4">
    <source>
        <dbReference type="Proteomes" id="UP000078287"/>
    </source>
</evidence>
<dbReference type="AlphaFoldDB" id="A0A178MI16"/>
<dbReference type="PIRSF" id="PIRSF000709">
    <property type="entry name" value="6PFK_2-Ptase"/>
    <property type="match status" value="1"/>
</dbReference>
<protein>
    <submittedName>
        <fullName evidence="3">Phosphoglycerate mutase</fullName>
    </submittedName>
</protein>
<feature type="binding site" evidence="2">
    <location>
        <position position="59"/>
    </location>
    <ligand>
        <name>substrate</name>
    </ligand>
</feature>
<proteinExistence type="predicted"/>
<dbReference type="GO" id="GO:0016791">
    <property type="term" value="F:phosphatase activity"/>
    <property type="evidence" value="ECO:0007669"/>
    <property type="project" value="TreeGrafter"/>
</dbReference>
<dbReference type="PANTHER" id="PTHR48100:SF62">
    <property type="entry name" value="GLUCOSYL-3-PHOSPHOGLYCERATE PHOSPHATASE"/>
    <property type="match status" value="1"/>
</dbReference>